<accession>A0ABY0IG20</accession>
<comment type="caution">
    <text evidence="2">The sequence shown here is derived from an EMBL/GenBank/DDBJ whole genome shotgun (WGS) entry which is preliminary data.</text>
</comment>
<dbReference type="Gene3D" id="3.60.10.10">
    <property type="entry name" value="Endonuclease/exonuclease/phosphatase"/>
    <property type="match status" value="1"/>
</dbReference>
<dbReference type="Pfam" id="PF03372">
    <property type="entry name" value="Exo_endo_phos"/>
    <property type="match status" value="1"/>
</dbReference>
<dbReference type="EMBL" id="QDKL01000002">
    <property type="protein sequence ID" value="RZF21895.1"/>
    <property type="molecule type" value="Genomic_DNA"/>
</dbReference>
<dbReference type="Proteomes" id="UP000443582">
    <property type="component" value="Unassembled WGS sequence"/>
</dbReference>
<gene>
    <name evidence="2" type="ORF">DAY19_09400</name>
</gene>
<reference evidence="3" key="1">
    <citation type="journal article" date="2019" name="Int. J. Syst. Evol. Microbiol.">
        <title>Halobacteriovorax valvorus sp. nov., a novel prokaryotic predator isolated from coastal seawater of China.</title>
        <authorList>
            <person name="Chen M.-X."/>
        </authorList>
    </citation>
    <scope>NUCLEOTIDE SEQUENCE [LARGE SCALE GENOMIC DNA]</scope>
    <source>
        <strain evidence="3">BL9</strain>
    </source>
</reference>
<dbReference type="InterPro" id="IPR036691">
    <property type="entry name" value="Endo/exonu/phosph_ase_sf"/>
</dbReference>
<evidence type="ECO:0000313" key="3">
    <source>
        <dbReference type="Proteomes" id="UP000443582"/>
    </source>
</evidence>
<feature type="domain" description="Endonuclease/exonuclease/phosphatase" evidence="1">
    <location>
        <begin position="61"/>
        <end position="285"/>
    </location>
</feature>
<sequence>MGKLKRVWPWLACALVGLNIAASSLKITTFNIRWYGLGGEISGHRGDEYRDPFIKEFLTTKYINTDIFVFQEIIDTARLADLMDGLGHHCVTYNHEQFNHQHLMICLKKTLDIVPVKGDDDYIFPLIENRPFLRPAIYGKVIDRYSKKPLLHLVGLHLKAGPYSTNVRMHQVETLIKRIKEFKNESIPLVIAGDLNSYPTYSTELEKSDLELIGKQLDSIGLSRRTSDYDWTYRSNTSGHSFDHAFVSNRFNSRYVEVWRTCGKSIPNAKRLENLSWYKRFISDHCPVSFRLDLK</sequence>
<protein>
    <submittedName>
        <fullName evidence="2">DUF1752 domain-containing protein</fullName>
    </submittedName>
</protein>
<proteinExistence type="predicted"/>
<organism evidence="2 3">
    <name type="scientific">Halobacteriovorax vibrionivorans</name>
    <dbReference type="NCBI Taxonomy" id="2152716"/>
    <lineage>
        <taxon>Bacteria</taxon>
        <taxon>Pseudomonadati</taxon>
        <taxon>Bdellovibrionota</taxon>
        <taxon>Bacteriovoracia</taxon>
        <taxon>Bacteriovoracales</taxon>
        <taxon>Halobacteriovoraceae</taxon>
        <taxon>Halobacteriovorax</taxon>
    </lineage>
</organism>
<evidence type="ECO:0000259" key="1">
    <source>
        <dbReference type="Pfam" id="PF03372"/>
    </source>
</evidence>
<keyword evidence="3" id="KW-1185">Reference proteome</keyword>
<dbReference type="RefSeq" id="WP_115361752.1">
    <property type="nucleotide sequence ID" value="NZ_QDKL01000002.1"/>
</dbReference>
<evidence type="ECO:0000313" key="2">
    <source>
        <dbReference type="EMBL" id="RZF21895.1"/>
    </source>
</evidence>
<dbReference type="InterPro" id="IPR005135">
    <property type="entry name" value="Endo/exonuclease/phosphatase"/>
</dbReference>
<name>A0ABY0IG20_9BACT</name>
<dbReference type="SUPFAM" id="SSF56219">
    <property type="entry name" value="DNase I-like"/>
    <property type="match status" value="1"/>
</dbReference>